<dbReference type="PROSITE" id="PS51257">
    <property type="entry name" value="PROKAR_LIPOPROTEIN"/>
    <property type="match status" value="1"/>
</dbReference>
<feature type="signal peptide" evidence="1">
    <location>
        <begin position="1"/>
        <end position="21"/>
    </location>
</feature>
<dbReference type="RefSeq" id="WP_048643241.1">
    <property type="nucleotide sequence ID" value="NZ_CP012040.1"/>
</dbReference>
<evidence type="ECO:0008006" key="4">
    <source>
        <dbReference type="Google" id="ProtNLM"/>
    </source>
</evidence>
<dbReference type="Pfam" id="PF12771">
    <property type="entry name" value="SusD-like_2"/>
    <property type="match status" value="1"/>
</dbReference>
<evidence type="ECO:0000256" key="1">
    <source>
        <dbReference type="SAM" id="SignalP"/>
    </source>
</evidence>
<reference evidence="2 3" key="1">
    <citation type="submission" date="2015-07" db="EMBL/GenBank/DDBJ databases">
        <authorList>
            <person name="Kim K.M."/>
        </authorList>
    </citation>
    <scope>NUCLEOTIDE SEQUENCE [LARGE SCALE GENOMIC DNA]</scope>
    <source>
        <strain evidence="2 3">KCTC 12363</strain>
    </source>
</reference>
<name>A0A0H4PFV3_9BACT</name>
<dbReference type="EMBL" id="CP012040">
    <property type="protein sequence ID" value="AKP53099.1"/>
    <property type="molecule type" value="Genomic_DNA"/>
</dbReference>
<sequence length="478" mass="53721">MKKIFISLFAAMLMTSCVDNLEDFNVDQKRATNVPPETLYTGAVKELTDVITTPDVNVNNYRFYVQHWTTTQYLDEPRYNMTTRLIPQNVWQALYRDVLADLKESKRLIEADELAEENKKNNQLAQIEIMEVYAWSVLVNTFGNVPYSQALDSDNSLPSYDDAATIYNDILTRLDAALNRIKTDYSGFEDGDILYKGNMENWIKFGNSLKLKLAMVIADVSPGPAQSLVEAAAPNVFTSNMDNGAFPYLNAPPNNNPVSEEINSLFTSRQDYVAANTLVDAMNELNDPRRSFYFTQVDGEFKGGKYGFSNSYSDFSTINSIITDPTFEALLMDYSEVEFLLAEAVERGFNVGGTAEEHYNNGVTASISYWGGTADEIADYIAQTEVNYSTATGDWRQKIGNQKWISLYNRGYDAWLAWRRLDAPNLQPPLIEGVSTLVIPKRVIYPVNEQTLNGTNRSTAGQAIGGDDGATYLWWDVN</sequence>
<evidence type="ECO:0000313" key="2">
    <source>
        <dbReference type="EMBL" id="AKP53099.1"/>
    </source>
</evidence>
<feature type="chain" id="PRO_5005208675" description="SusD/RagB family nutrient-binding outer membrane lipoprotein" evidence="1">
    <location>
        <begin position="22"/>
        <end position="478"/>
    </location>
</feature>
<dbReference type="KEGG" id="camu:CA2015_3724"/>
<dbReference type="InterPro" id="IPR011990">
    <property type="entry name" value="TPR-like_helical_dom_sf"/>
</dbReference>
<dbReference type="OrthoDB" id="973072at2"/>
<accession>A0A0H4PFV3</accession>
<evidence type="ECO:0000313" key="3">
    <source>
        <dbReference type="Proteomes" id="UP000036520"/>
    </source>
</evidence>
<dbReference type="STRING" id="320787.CA2015_3724"/>
<protein>
    <recommendedName>
        <fullName evidence="4">SusD/RagB family nutrient-binding outer membrane lipoprotein</fullName>
    </recommendedName>
</protein>
<keyword evidence="1" id="KW-0732">Signal</keyword>
<dbReference type="SUPFAM" id="SSF48452">
    <property type="entry name" value="TPR-like"/>
    <property type="match status" value="1"/>
</dbReference>
<dbReference type="Gene3D" id="1.25.40.390">
    <property type="match status" value="1"/>
</dbReference>
<dbReference type="Proteomes" id="UP000036520">
    <property type="component" value="Chromosome"/>
</dbReference>
<gene>
    <name evidence="2" type="ORF">CA2015_3724</name>
</gene>
<proteinExistence type="predicted"/>
<keyword evidence="3" id="KW-1185">Reference proteome</keyword>
<dbReference type="InterPro" id="IPR041662">
    <property type="entry name" value="SusD-like_2"/>
</dbReference>
<dbReference type="AlphaFoldDB" id="A0A0H4PFV3"/>
<organism evidence="2 3">
    <name type="scientific">Cyclobacterium amurskyense</name>
    <dbReference type="NCBI Taxonomy" id="320787"/>
    <lineage>
        <taxon>Bacteria</taxon>
        <taxon>Pseudomonadati</taxon>
        <taxon>Bacteroidota</taxon>
        <taxon>Cytophagia</taxon>
        <taxon>Cytophagales</taxon>
        <taxon>Cyclobacteriaceae</taxon>
        <taxon>Cyclobacterium</taxon>
    </lineage>
</organism>
<dbReference type="PATRIC" id="fig|320787.5.peg.4081"/>